<feature type="compositionally biased region" description="Polar residues" evidence="1">
    <location>
        <begin position="39"/>
        <end position="51"/>
    </location>
</feature>
<feature type="compositionally biased region" description="Low complexity" evidence="1">
    <location>
        <begin position="82"/>
        <end position="95"/>
    </location>
</feature>
<reference evidence="3 4" key="1">
    <citation type="submission" date="2021-05" db="EMBL/GenBank/DDBJ databases">
        <authorList>
            <person name="Zahm M."/>
            <person name="Klopp C."/>
            <person name="Cabau C."/>
            <person name="Kuhl H."/>
            <person name="Suciu R."/>
            <person name="Ciorpac M."/>
            <person name="Holostenco D."/>
            <person name="Gessner J."/>
            <person name="Wuertz S."/>
            <person name="Hohne C."/>
            <person name="Stock M."/>
            <person name="Gislard M."/>
            <person name="Lluch J."/>
            <person name="Milhes M."/>
            <person name="Lampietro C."/>
            <person name="Lopez Roques C."/>
            <person name="Donnadieu C."/>
            <person name="Du K."/>
            <person name="Schartl M."/>
            <person name="Guiguen Y."/>
        </authorList>
    </citation>
    <scope>NUCLEOTIDE SEQUENCE [LARGE SCALE GENOMIC DNA]</scope>
    <source>
        <strain evidence="3">Hh-F2</strain>
        <tissue evidence="3">Blood</tissue>
    </source>
</reference>
<evidence type="ECO:0000259" key="2">
    <source>
        <dbReference type="Pfam" id="PF13843"/>
    </source>
</evidence>
<feature type="domain" description="PiggyBac transposable element-derived protein" evidence="2">
    <location>
        <begin position="137"/>
        <end position="499"/>
    </location>
</feature>
<dbReference type="PANTHER" id="PTHR46599">
    <property type="entry name" value="PIGGYBAC TRANSPOSABLE ELEMENT-DERIVED PROTEIN 4"/>
    <property type="match status" value="1"/>
</dbReference>
<gene>
    <name evidence="3" type="ORF">HHUSO_G31794</name>
</gene>
<comment type="caution">
    <text evidence="3">The sequence shown here is derived from an EMBL/GenBank/DDBJ whole genome shotgun (WGS) entry which is preliminary data.</text>
</comment>
<evidence type="ECO:0000256" key="1">
    <source>
        <dbReference type="SAM" id="MobiDB-lite"/>
    </source>
</evidence>
<dbReference type="InterPro" id="IPR029526">
    <property type="entry name" value="PGBD"/>
</dbReference>
<dbReference type="PANTHER" id="PTHR46599:SF3">
    <property type="entry name" value="PIGGYBAC TRANSPOSABLE ELEMENT-DERIVED PROTEIN 4"/>
    <property type="match status" value="1"/>
</dbReference>
<proteinExistence type="predicted"/>
<feature type="compositionally biased region" description="Acidic residues" evidence="1">
    <location>
        <begin position="58"/>
        <end position="81"/>
    </location>
</feature>
<dbReference type="Pfam" id="PF13843">
    <property type="entry name" value="DDE_Tnp_1_7"/>
    <property type="match status" value="1"/>
</dbReference>
<evidence type="ECO:0000313" key="3">
    <source>
        <dbReference type="EMBL" id="KAK6469527.1"/>
    </source>
</evidence>
<accession>A0ABR0YA72</accession>
<dbReference type="EMBL" id="JAHFZB010000038">
    <property type="protein sequence ID" value="KAK6469527.1"/>
    <property type="molecule type" value="Genomic_DNA"/>
</dbReference>
<keyword evidence="4" id="KW-1185">Reference proteome</keyword>
<organism evidence="3 4">
    <name type="scientific">Huso huso</name>
    <name type="common">Beluga</name>
    <name type="synonym">Acipenser huso</name>
    <dbReference type="NCBI Taxonomy" id="61971"/>
    <lineage>
        <taxon>Eukaryota</taxon>
        <taxon>Metazoa</taxon>
        <taxon>Chordata</taxon>
        <taxon>Craniata</taxon>
        <taxon>Vertebrata</taxon>
        <taxon>Euteleostomi</taxon>
        <taxon>Actinopterygii</taxon>
        <taxon>Chondrostei</taxon>
        <taxon>Acipenseriformes</taxon>
        <taxon>Acipenseridae</taxon>
        <taxon>Huso</taxon>
    </lineage>
</organism>
<name>A0ABR0YA72_HUSHU</name>
<sequence length="556" mass="63834">MEAAPFSTERPLRWVVSADRTVEIKEEVTELGCEPANEQILQEETSPSSITERGGMDPAEEDLLDEELMIEETEESSDEEAPPSTSTRGSSSRSRFPACFSYDDADPAVPGQVPFRPRRPVGIDLGCLARGSVTKEMDFFQLFFTSAVLSKICEYTNAYAWRHVVDKPSYGDAHGSWVDVTAEEMLKLIGLIIYMGVTPLPRVSRYWSTAPLRHGLWARAYMCRERFKALLAVFHLVHPDEEEHSDGLQKLRYLLDHMRTTCQALYQPKRNLSIEERMVKSKGRSGMRQYIKDKPTRWGFKLWVMACSNTGYTYDFDVYAGSKEGHTYDLAKKVVLQLSQPLVNQGYYLWFDNYYTSPSLLSELRERGFLACGIYNPNRRRFPRCLKDYKTWEKKAKCGDMRWHRMEEGNILAMQWKDSRTVTVLSTLHRATDAVTVQRHVKENGKWTVKDVQQPLAIHDYNQNMGGVDKSDQLIEKYDVRIKSLKWWQTLFFHFIDIATAMNDLATDAHGASTSPGCKSTLYRTLPSRTHHRLSHVHSEQNSTFTNTPPLITCAL</sequence>
<protein>
    <submittedName>
        <fullName evidence="3">PiggyBac transposable element-derived protein 4-like isoform X2</fullName>
    </submittedName>
</protein>
<evidence type="ECO:0000313" key="4">
    <source>
        <dbReference type="Proteomes" id="UP001369086"/>
    </source>
</evidence>
<dbReference type="Proteomes" id="UP001369086">
    <property type="component" value="Unassembled WGS sequence"/>
</dbReference>
<feature type="region of interest" description="Disordered" evidence="1">
    <location>
        <begin position="34"/>
        <end position="95"/>
    </location>
</feature>